<proteinExistence type="predicted"/>
<protein>
    <submittedName>
        <fullName evidence="2">Uncharacterized protein</fullName>
    </submittedName>
</protein>
<evidence type="ECO:0000256" key="1">
    <source>
        <dbReference type="SAM" id="SignalP"/>
    </source>
</evidence>
<dbReference type="Proteomes" id="UP001301769">
    <property type="component" value="Unassembled WGS sequence"/>
</dbReference>
<keyword evidence="3" id="KW-1185">Reference proteome</keyword>
<organism evidence="2 3">
    <name type="scientific">Rhypophila decipiens</name>
    <dbReference type="NCBI Taxonomy" id="261697"/>
    <lineage>
        <taxon>Eukaryota</taxon>
        <taxon>Fungi</taxon>
        <taxon>Dikarya</taxon>
        <taxon>Ascomycota</taxon>
        <taxon>Pezizomycotina</taxon>
        <taxon>Sordariomycetes</taxon>
        <taxon>Sordariomycetidae</taxon>
        <taxon>Sordariales</taxon>
        <taxon>Naviculisporaceae</taxon>
        <taxon>Rhypophila</taxon>
    </lineage>
</organism>
<gene>
    <name evidence="2" type="ORF">QBC37DRAFT_348301</name>
</gene>
<dbReference type="EMBL" id="MU858152">
    <property type="protein sequence ID" value="KAK4211303.1"/>
    <property type="molecule type" value="Genomic_DNA"/>
</dbReference>
<evidence type="ECO:0000313" key="2">
    <source>
        <dbReference type="EMBL" id="KAK4211303.1"/>
    </source>
</evidence>
<dbReference type="PANTHER" id="PTHR39603:SF1">
    <property type="entry name" value="CYANOVIRIN-N DOMAIN-CONTAINING PROTEIN"/>
    <property type="match status" value="1"/>
</dbReference>
<feature type="chain" id="PRO_5042931892" evidence="1">
    <location>
        <begin position="22"/>
        <end position="176"/>
    </location>
</feature>
<dbReference type="PANTHER" id="PTHR39603">
    <property type="entry name" value="CYANOVIRIN-N DOMAIN-CONTAINING PROTEIN"/>
    <property type="match status" value="1"/>
</dbReference>
<dbReference type="AlphaFoldDB" id="A0AAN6Y326"/>
<feature type="signal peptide" evidence="1">
    <location>
        <begin position="1"/>
        <end position="21"/>
    </location>
</feature>
<keyword evidence="1" id="KW-0732">Signal</keyword>
<name>A0AAN6Y326_9PEZI</name>
<reference evidence="2" key="2">
    <citation type="submission" date="2023-05" db="EMBL/GenBank/DDBJ databases">
        <authorList>
            <consortium name="Lawrence Berkeley National Laboratory"/>
            <person name="Steindorff A."/>
            <person name="Hensen N."/>
            <person name="Bonometti L."/>
            <person name="Westerberg I."/>
            <person name="Brannstrom I.O."/>
            <person name="Guillou S."/>
            <person name="Cros-Aarteil S."/>
            <person name="Calhoun S."/>
            <person name="Haridas S."/>
            <person name="Kuo A."/>
            <person name="Mondo S."/>
            <person name="Pangilinan J."/>
            <person name="Riley R."/>
            <person name="Labutti K."/>
            <person name="Andreopoulos B."/>
            <person name="Lipzen A."/>
            <person name="Chen C."/>
            <person name="Yanf M."/>
            <person name="Daum C."/>
            <person name="Ng V."/>
            <person name="Clum A."/>
            <person name="Ohm R."/>
            <person name="Martin F."/>
            <person name="Silar P."/>
            <person name="Natvig D."/>
            <person name="Lalanne C."/>
            <person name="Gautier V."/>
            <person name="Ament-Velasquez S.L."/>
            <person name="Kruys A."/>
            <person name="Hutchinson M.I."/>
            <person name="Powell A.J."/>
            <person name="Barry K."/>
            <person name="Miller A.N."/>
            <person name="Grigoriev I.V."/>
            <person name="Debuchy R."/>
            <person name="Gladieux P."/>
            <person name="Thoren M.H."/>
            <person name="Johannesson H."/>
        </authorList>
    </citation>
    <scope>NUCLEOTIDE SEQUENCE</scope>
    <source>
        <strain evidence="2">PSN293</strain>
    </source>
</reference>
<evidence type="ECO:0000313" key="3">
    <source>
        <dbReference type="Proteomes" id="UP001301769"/>
    </source>
</evidence>
<comment type="caution">
    <text evidence="2">The sequence shown here is derived from an EMBL/GenBank/DDBJ whole genome shotgun (WGS) entry which is preliminary data.</text>
</comment>
<accession>A0AAN6Y326</accession>
<sequence>MVRSSFAAVAVLALMSHAVGAVPTVAERAPARFSFANWVEEIIANPDGALSPEEAVVAFYATANNTLSPEHERRDGLQKRARCYEQPNTDAYLPDAVACINQIASRGGANCPDYALCVIGHAAITADGAHTSSCNDCARGAGFVLDACTRPGSQFVEGSEYAYGNGNELIRVRAPG</sequence>
<reference evidence="2" key="1">
    <citation type="journal article" date="2023" name="Mol. Phylogenet. Evol.">
        <title>Genome-scale phylogeny and comparative genomics of the fungal order Sordariales.</title>
        <authorList>
            <person name="Hensen N."/>
            <person name="Bonometti L."/>
            <person name="Westerberg I."/>
            <person name="Brannstrom I.O."/>
            <person name="Guillou S."/>
            <person name="Cros-Aarteil S."/>
            <person name="Calhoun S."/>
            <person name="Haridas S."/>
            <person name="Kuo A."/>
            <person name="Mondo S."/>
            <person name="Pangilinan J."/>
            <person name="Riley R."/>
            <person name="LaButti K."/>
            <person name="Andreopoulos B."/>
            <person name="Lipzen A."/>
            <person name="Chen C."/>
            <person name="Yan M."/>
            <person name="Daum C."/>
            <person name="Ng V."/>
            <person name="Clum A."/>
            <person name="Steindorff A."/>
            <person name="Ohm R.A."/>
            <person name="Martin F."/>
            <person name="Silar P."/>
            <person name="Natvig D.O."/>
            <person name="Lalanne C."/>
            <person name="Gautier V."/>
            <person name="Ament-Velasquez S.L."/>
            <person name="Kruys A."/>
            <person name="Hutchinson M.I."/>
            <person name="Powell A.J."/>
            <person name="Barry K."/>
            <person name="Miller A.N."/>
            <person name="Grigoriev I.V."/>
            <person name="Debuchy R."/>
            <person name="Gladieux P."/>
            <person name="Hiltunen Thoren M."/>
            <person name="Johannesson H."/>
        </authorList>
    </citation>
    <scope>NUCLEOTIDE SEQUENCE</scope>
    <source>
        <strain evidence="2">PSN293</strain>
    </source>
</reference>